<keyword evidence="2" id="KW-0732">Signal</keyword>
<evidence type="ECO:0000256" key="2">
    <source>
        <dbReference type="SAM" id="SignalP"/>
    </source>
</evidence>
<feature type="region of interest" description="Disordered" evidence="1">
    <location>
        <begin position="68"/>
        <end position="91"/>
    </location>
</feature>
<reference evidence="4" key="2">
    <citation type="submission" date="2023-11" db="UniProtKB">
        <authorList>
            <consortium name="WormBaseParasite"/>
        </authorList>
    </citation>
    <scope>IDENTIFICATION</scope>
</reference>
<accession>A0AA85GEM0</accession>
<reference evidence="3" key="1">
    <citation type="submission" date="2022-06" db="EMBL/GenBank/DDBJ databases">
        <authorList>
            <person name="Berger JAMES D."/>
            <person name="Berger JAMES D."/>
        </authorList>
    </citation>
    <scope>NUCLEOTIDE SEQUENCE [LARGE SCALE GENOMIC DNA]</scope>
</reference>
<protein>
    <submittedName>
        <fullName evidence="4">Uncharacterized protein</fullName>
    </submittedName>
</protein>
<dbReference type="WBParaSite" id="SRDH1_92530.2">
    <property type="protein sequence ID" value="SRDH1_92530.2"/>
    <property type="gene ID" value="SRDH1_92530"/>
</dbReference>
<evidence type="ECO:0000313" key="4">
    <source>
        <dbReference type="WBParaSite" id="SRDH1_92530.2"/>
    </source>
</evidence>
<keyword evidence="3" id="KW-1185">Reference proteome</keyword>
<organism evidence="3 4">
    <name type="scientific">Schistosoma rodhaini</name>
    <dbReference type="NCBI Taxonomy" id="6188"/>
    <lineage>
        <taxon>Eukaryota</taxon>
        <taxon>Metazoa</taxon>
        <taxon>Spiralia</taxon>
        <taxon>Lophotrochozoa</taxon>
        <taxon>Platyhelminthes</taxon>
        <taxon>Trematoda</taxon>
        <taxon>Digenea</taxon>
        <taxon>Strigeidida</taxon>
        <taxon>Schistosomatoidea</taxon>
        <taxon>Schistosomatidae</taxon>
        <taxon>Schistosoma</taxon>
    </lineage>
</organism>
<dbReference type="AlphaFoldDB" id="A0AA85GEM0"/>
<proteinExistence type="predicted"/>
<dbReference type="Proteomes" id="UP000050792">
    <property type="component" value="Unassembled WGS sequence"/>
</dbReference>
<evidence type="ECO:0000313" key="3">
    <source>
        <dbReference type="Proteomes" id="UP000050792"/>
    </source>
</evidence>
<evidence type="ECO:0000256" key="1">
    <source>
        <dbReference type="SAM" id="MobiDB-lite"/>
    </source>
</evidence>
<name>A0AA85GEM0_9TREM</name>
<feature type="chain" id="PRO_5041700273" evidence="2">
    <location>
        <begin position="21"/>
        <end position="147"/>
    </location>
</feature>
<sequence>MNTVTLGLFCIVICLIEINAGAVLKPTVAVKPQTVTVKPQTVNKKNTTPVHQEQPSFWRRMWNSVTSMFGSSDSSSETKTKDNNNPNPSTAVAESLSLKERIMNKFNSIFGEEEYNPPQNSDFTERLWMLFKHCFLNFKNLAKIFSI</sequence>
<feature type="signal peptide" evidence="2">
    <location>
        <begin position="1"/>
        <end position="20"/>
    </location>
</feature>